<dbReference type="InParanoid" id="A0A1D2VCJ9"/>
<dbReference type="EMBL" id="KV454486">
    <property type="protein sequence ID" value="ODV59454.1"/>
    <property type="molecule type" value="Genomic_DNA"/>
</dbReference>
<gene>
    <name evidence="3" type="ORF">ASCRUDRAFT_21749</name>
</gene>
<keyword evidence="4" id="KW-1185">Reference proteome</keyword>
<feature type="transmembrane region" description="Helical" evidence="1">
    <location>
        <begin position="115"/>
        <end position="137"/>
    </location>
</feature>
<dbReference type="InterPro" id="IPR040202">
    <property type="entry name" value="Brl1/Brr6"/>
</dbReference>
<feature type="non-terminal residue" evidence="3">
    <location>
        <position position="138"/>
    </location>
</feature>
<dbReference type="FunCoup" id="A0A1D2VCJ9">
    <property type="interactions" value="7"/>
</dbReference>
<feature type="transmembrane region" description="Helical" evidence="1">
    <location>
        <begin position="6"/>
        <end position="28"/>
    </location>
</feature>
<name>A0A1D2VCJ9_9ASCO</name>
<proteinExistence type="predicted"/>
<dbReference type="GO" id="GO:0055088">
    <property type="term" value="P:lipid homeostasis"/>
    <property type="evidence" value="ECO:0007669"/>
    <property type="project" value="InterPro"/>
</dbReference>
<dbReference type="AlphaFoldDB" id="A0A1D2VCJ9"/>
<reference evidence="4" key="1">
    <citation type="submission" date="2016-05" db="EMBL/GenBank/DDBJ databases">
        <title>Comparative genomics of biotechnologically important yeasts.</title>
        <authorList>
            <consortium name="DOE Joint Genome Institute"/>
            <person name="Riley R."/>
            <person name="Haridas S."/>
            <person name="Wolfe K.H."/>
            <person name="Lopes M.R."/>
            <person name="Hittinger C.T."/>
            <person name="Goker M."/>
            <person name="Salamov A."/>
            <person name="Wisecaver J."/>
            <person name="Long T.M."/>
            <person name="Aerts A.L."/>
            <person name="Barry K."/>
            <person name="Choi C."/>
            <person name="Clum A."/>
            <person name="Coughlan A.Y."/>
            <person name="Deshpande S."/>
            <person name="Douglass A.P."/>
            <person name="Hanson S.J."/>
            <person name="Klenk H.-P."/>
            <person name="Labutti K."/>
            <person name="Lapidus A."/>
            <person name="Lindquist E."/>
            <person name="Lipzen A."/>
            <person name="Meier-Kolthoff J.P."/>
            <person name="Ohm R.A."/>
            <person name="Otillar R.P."/>
            <person name="Pangilinan J."/>
            <person name="Peng Y."/>
            <person name="Rokas A."/>
            <person name="Rosa C.A."/>
            <person name="Scheuner C."/>
            <person name="Sibirny A.A."/>
            <person name="Slot J.C."/>
            <person name="Stielow J.B."/>
            <person name="Sun H."/>
            <person name="Kurtzman C.P."/>
            <person name="Blackwell M."/>
            <person name="Grigoriev I.V."/>
            <person name="Jeffries T.W."/>
        </authorList>
    </citation>
    <scope>NUCLEOTIDE SEQUENCE [LARGE SCALE GENOMIC DNA]</scope>
    <source>
        <strain evidence="4">DSM 1968</strain>
    </source>
</reference>
<protein>
    <recommendedName>
        <fullName evidence="2">Brl1/Brr6 domain-containing protein</fullName>
    </recommendedName>
</protein>
<evidence type="ECO:0000259" key="2">
    <source>
        <dbReference type="SMART" id="SM01042"/>
    </source>
</evidence>
<organism evidence="3 4">
    <name type="scientific">Ascoidea rubescens DSM 1968</name>
    <dbReference type="NCBI Taxonomy" id="1344418"/>
    <lineage>
        <taxon>Eukaryota</taxon>
        <taxon>Fungi</taxon>
        <taxon>Dikarya</taxon>
        <taxon>Ascomycota</taxon>
        <taxon>Saccharomycotina</taxon>
        <taxon>Saccharomycetes</taxon>
        <taxon>Ascoideaceae</taxon>
        <taxon>Ascoidea</taxon>
    </lineage>
</organism>
<keyword evidence="1" id="KW-0812">Transmembrane</keyword>
<feature type="non-terminal residue" evidence="3">
    <location>
        <position position="1"/>
    </location>
</feature>
<evidence type="ECO:0000313" key="4">
    <source>
        <dbReference type="Proteomes" id="UP000095038"/>
    </source>
</evidence>
<evidence type="ECO:0000256" key="1">
    <source>
        <dbReference type="SAM" id="Phobius"/>
    </source>
</evidence>
<dbReference type="GO" id="GO:0031965">
    <property type="term" value="C:nuclear membrane"/>
    <property type="evidence" value="ECO:0007669"/>
    <property type="project" value="InterPro"/>
</dbReference>
<feature type="domain" description="Brl1/Brr6" evidence="2">
    <location>
        <begin position="4"/>
        <end position="138"/>
    </location>
</feature>
<dbReference type="GeneID" id="30963341"/>
<dbReference type="GO" id="GO:0006998">
    <property type="term" value="P:nuclear envelope organization"/>
    <property type="evidence" value="ECO:0007669"/>
    <property type="project" value="InterPro"/>
</dbReference>
<dbReference type="PANTHER" id="PTHR28136:SF1">
    <property type="entry name" value="NUCLEUS EXPORT PROTEIN BRL1"/>
    <property type="match status" value="1"/>
</dbReference>
<dbReference type="Pfam" id="PF10104">
    <property type="entry name" value="Brr6_like_C_C"/>
    <property type="match status" value="1"/>
</dbReference>
<dbReference type="OrthoDB" id="5961at2759"/>
<keyword evidence="1" id="KW-1133">Transmembrane helix</keyword>
<evidence type="ECO:0000313" key="3">
    <source>
        <dbReference type="EMBL" id="ODV59454.1"/>
    </source>
</evidence>
<sequence length="138" mass="15698">PYVISSYIQLIVNIMTSTLIIYLIISLYRTIKNDISLRLQQMTEDLMLEALICKKQYVENHCEPENVVPALEKRCLEWSKCFNKDFNAAFYNSSIGAETLGQVINSLIEPIGFKALLVGGIGLVVWVFISNVLFGYIR</sequence>
<dbReference type="Proteomes" id="UP000095038">
    <property type="component" value="Unassembled WGS sequence"/>
</dbReference>
<dbReference type="InterPro" id="IPR018767">
    <property type="entry name" value="Brl1/Brr6_dom"/>
</dbReference>
<accession>A0A1D2VCJ9</accession>
<dbReference type="SMART" id="SM01042">
    <property type="entry name" value="Brr6_like_C_C"/>
    <property type="match status" value="1"/>
</dbReference>
<dbReference type="PANTHER" id="PTHR28136">
    <property type="entry name" value="NUCLEUS EXPORT PROTEIN BRR6"/>
    <property type="match status" value="1"/>
</dbReference>
<keyword evidence="1" id="KW-0472">Membrane</keyword>
<dbReference type="RefSeq" id="XP_020045761.1">
    <property type="nucleotide sequence ID" value="XM_020189705.1"/>
</dbReference>